<dbReference type="Gene3D" id="3.30.1870.10">
    <property type="entry name" value="EreA-like, domain 2"/>
    <property type="match status" value="1"/>
</dbReference>
<dbReference type="Proteomes" id="UP000295499">
    <property type="component" value="Unassembled WGS sequence"/>
</dbReference>
<protein>
    <submittedName>
        <fullName evidence="1">Erythromycin esterase</fullName>
    </submittedName>
</protein>
<dbReference type="SUPFAM" id="SSF159501">
    <property type="entry name" value="EreA/ChaN-like"/>
    <property type="match status" value="1"/>
</dbReference>
<dbReference type="RefSeq" id="WP_133553210.1">
    <property type="nucleotide sequence ID" value="NZ_SNWM01000001.1"/>
</dbReference>
<dbReference type="EMBL" id="SNWM01000001">
    <property type="protein sequence ID" value="TDO24856.1"/>
    <property type="molecule type" value="Genomic_DNA"/>
</dbReference>
<comment type="caution">
    <text evidence="1">The sequence shown here is derived from an EMBL/GenBank/DDBJ whole genome shotgun (WGS) entry which is preliminary data.</text>
</comment>
<proteinExistence type="predicted"/>
<reference evidence="1 2" key="1">
    <citation type="submission" date="2019-03" db="EMBL/GenBank/DDBJ databases">
        <title>Genomic Encyclopedia of Archaeal and Bacterial Type Strains, Phase II (KMG-II): from individual species to whole genera.</title>
        <authorList>
            <person name="Goeker M."/>
        </authorList>
    </citation>
    <scope>NUCLEOTIDE SEQUENCE [LARGE SCALE GENOMIC DNA]</scope>
    <source>
        <strain evidence="1 2">DSM 19034</strain>
    </source>
</reference>
<keyword evidence="2" id="KW-1185">Reference proteome</keyword>
<organism evidence="1 2">
    <name type="scientific">Pedobacter duraquae</name>
    <dbReference type="NCBI Taxonomy" id="425511"/>
    <lineage>
        <taxon>Bacteria</taxon>
        <taxon>Pseudomonadati</taxon>
        <taxon>Bacteroidota</taxon>
        <taxon>Sphingobacteriia</taxon>
        <taxon>Sphingobacteriales</taxon>
        <taxon>Sphingobacteriaceae</taxon>
        <taxon>Pedobacter</taxon>
    </lineage>
</organism>
<name>A0A4R6ISB5_9SPHI</name>
<evidence type="ECO:0000313" key="2">
    <source>
        <dbReference type="Proteomes" id="UP000295499"/>
    </source>
</evidence>
<dbReference type="AlphaFoldDB" id="A0A4R6ISB5"/>
<accession>A0A4R6ISB5</accession>
<gene>
    <name evidence="1" type="ORF">CLV32_1150</name>
</gene>
<dbReference type="OrthoDB" id="699839at2"/>
<sequence length="419" mass="47682">MNILEKLLYIPALLFTMHAAAQENQKYLQSHAVVVNNDSLAESKILGQEFYAHQLFIVGEIHGIQKGQDIDYTLLTFLNRKLNVRTYVAEVDFAKAYLLNQYLKTGDEGLIDSVFRDWTEQNAQWANTDFKDKIRKIRRYNKTVKPTLTIHFEGIDQIQNPQLVAGYLKDKLNGKRALLKEAKVLLAALYDKNDSVIVQESTALIKQWDKRNALSATKNQDADIRFALINCMQISSPREAQMYKNFKSLYQSRNWSAEKLYGFFGFAHVLAAKANGGRSTSFVYMLSQDPELNLQDKIASIGLLYVDSKMTTPTDALPMAWRQKGTRFTAIGQYNHDGPLIRLEDIESFKSATKQRSVTLFDLASAGSPYLTRSLEIKYADIMPVSQRLLLNAPGTRITDYLHYVILVRNSAATNPIRE</sequence>
<evidence type="ECO:0000313" key="1">
    <source>
        <dbReference type="EMBL" id="TDO24856.1"/>
    </source>
</evidence>